<organism evidence="13 14">
    <name type="scientific">Candidatus Fischerbacteria bacterium RBG_13_37_8</name>
    <dbReference type="NCBI Taxonomy" id="1817863"/>
    <lineage>
        <taxon>Bacteria</taxon>
        <taxon>Candidatus Fischeribacteriota</taxon>
    </lineage>
</organism>
<feature type="transmembrane region" description="Helical" evidence="10">
    <location>
        <begin position="411"/>
        <end position="438"/>
    </location>
</feature>
<evidence type="ECO:0000256" key="3">
    <source>
        <dbReference type="ARBA" id="ARBA00012438"/>
    </source>
</evidence>
<dbReference type="Proteomes" id="UP000178943">
    <property type="component" value="Unassembled WGS sequence"/>
</dbReference>
<evidence type="ECO:0000256" key="6">
    <source>
        <dbReference type="ARBA" id="ARBA00022741"/>
    </source>
</evidence>
<dbReference type="GO" id="GO:0016020">
    <property type="term" value="C:membrane"/>
    <property type="evidence" value="ECO:0007669"/>
    <property type="project" value="UniProtKB-SubCell"/>
</dbReference>
<feature type="transmembrane region" description="Helical" evidence="10">
    <location>
        <begin position="458"/>
        <end position="482"/>
    </location>
</feature>
<keyword evidence="9" id="KW-0902">Two-component regulatory system</keyword>
<dbReference type="SMART" id="SM00304">
    <property type="entry name" value="HAMP"/>
    <property type="match status" value="1"/>
</dbReference>
<keyword evidence="10" id="KW-0472">Membrane</keyword>
<dbReference type="SUPFAM" id="SSF158472">
    <property type="entry name" value="HAMP domain-like"/>
    <property type="match status" value="1"/>
</dbReference>
<dbReference type="PANTHER" id="PTHR43065">
    <property type="entry name" value="SENSOR HISTIDINE KINASE"/>
    <property type="match status" value="1"/>
</dbReference>
<dbReference type="GO" id="GO:0005524">
    <property type="term" value="F:ATP binding"/>
    <property type="evidence" value="ECO:0007669"/>
    <property type="project" value="UniProtKB-KW"/>
</dbReference>
<dbReference type="SUPFAM" id="SSF55874">
    <property type="entry name" value="ATPase domain of HSP90 chaperone/DNA topoisomerase II/histidine kinase"/>
    <property type="match status" value="1"/>
</dbReference>
<feature type="transmembrane region" description="Helical" evidence="10">
    <location>
        <begin position="7"/>
        <end position="25"/>
    </location>
</feature>
<keyword evidence="10" id="KW-0812">Transmembrane</keyword>
<feature type="transmembrane region" description="Helical" evidence="10">
    <location>
        <begin position="822"/>
        <end position="845"/>
    </location>
</feature>
<feature type="domain" description="HAMP" evidence="12">
    <location>
        <begin position="1057"/>
        <end position="1109"/>
    </location>
</feature>
<dbReference type="SMART" id="SM00387">
    <property type="entry name" value="HATPase_c"/>
    <property type="match status" value="1"/>
</dbReference>
<feature type="transmembrane region" description="Helical" evidence="10">
    <location>
        <begin position="31"/>
        <end position="46"/>
    </location>
</feature>
<dbReference type="InterPro" id="IPR003594">
    <property type="entry name" value="HATPase_dom"/>
</dbReference>
<feature type="transmembrane region" description="Helical" evidence="10">
    <location>
        <begin position="1037"/>
        <end position="1056"/>
    </location>
</feature>
<evidence type="ECO:0000256" key="8">
    <source>
        <dbReference type="ARBA" id="ARBA00022840"/>
    </source>
</evidence>
<evidence type="ECO:0000256" key="4">
    <source>
        <dbReference type="ARBA" id="ARBA00022553"/>
    </source>
</evidence>
<feature type="transmembrane region" description="Helical" evidence="10">
    <location>
        <begin position="377"/>
        <end position="399"/>
    </location>
</feature>
<keyword evidence="7" id="KW-0418">Kinase</keyword>
<sequence>MKTKQVVLFLVFYAGAFLSILLPILHSYLPIILFFAAALLLSFLFIRTRIFSALKFPVLFLIYVFILSAVLNIYFFRSSTFSERDQQQAQKTSIAVQNKFKITWNAFIEQNKKIIFILQSNSNVSSQEIQKQLSKSAEDSALRGYSITLLNKFYSPVLWQKKPRSLLMPASVLQSLSENGSLIEFGSSILLISKVTLSPDRIIIFELLIQQKTPLSNKYLADYNFIKLNENSELTFLHANKISAPKTETISTGKELFTKYFYPVYSPDGTVIGSISIKGDSFSGAISGTIFYFSLINLLLASILALYFVVMAIKKIAGKSISYKLLILFVISIVLWSYRILWLFVDSSNLQEHISLFDPTNFAIKGFYNLLSSPADFLLTSIVLFLQVIILIAAARSLLFTKKEIRRHYILLFTAGIPGLLLVLGLWRLYFNCLRIILFNSSKDLTSYFLPATDINGIILQSSIHLIEISLALLMLAFTWRIMKYFHNLPVHRIVFIAMILFPPLIYFAVVTVLQIHIKQYSCFILYAIIISASYILIRAERISILRKLFIGFCFLIAVHIVCFATRLAIHNSLKKNFLATNVIAMVKDQDKWTYELFLESLHYMDSLAENQSGDFSLLQQSSAFKIWAGASFPVYGINSGIEFYDVNYALIDRFSYRTTPYPFTDIMKGTNENLYDNEWYIVEKLNSLNTGVNNKMLIGIKQIPYNSASIIIVVYAEVNYDNLPFSYIRNPYDELLLSSVKIFGEEEQYWVGLNLTVYEKDNIIYSNSLHSLPYNPSSVLKGWSTIEIDKSPHEALYVNDNNHQFGIAYPRMSMTTFGAKCIEAIILEIILLAFLSLVFQVILFSTKHQIVPSFHAHNTFARKIFIYLLIITVIPLFLLFFSIRTYIIKERISQSNIAALHQLQSSINLLRDFISLTQEGQSFEPTSLNDNIVKWVSRTIDYDITIYKGFIIEASSRRDLISSGVLSIVLNGQTHYDLFFAKKPYTITNEHISRFTYQYLASTLKFPNQPVRVITLPVIFSQQQLDLELAKFYEKILLSLALIVGLSTLLIWIIAQRISGPVRLLISATKNISEGNFEIRLPVFKDYEFNSIKYSFEIMTEKLKASLENLKQRQHYIETIIANVGNGVIAISIDGNTKLMNHALKKILNMVPRDIDNLFDYLKNNEQMAPFNKVIASFQKNPAEQQSKEIETVEQEKTHHYKISWIPLTQLFSSQDILIVIEDLTDVITSNRLSAWADMARRVAHEIKNPLTPMQLAVEHLYRVYKDSPDNYEKILNLCFTTITKQIASLKKIINQFSLFGAEIPSHKQTIKVEEFFASLIESYKTHLKDRIDFILDFQSQLPEVIWDVGKMQKAFTNLVENAIQAIEETGTITINAKLEAPSLIIEIIDTGHGMDQATVHKIFEPYFTTKDFGTGLGMVIAKRFIEEHNGTISIKSSIGTGTTLIITFSLQL</sequence>
<dbReference type="InterPro" id="IPR004358">
    <property type="entry name" value="Sig_transdc_His_kin-like_C"/>
</dbReference>
<dbReference type="GO" id="GO:0000155">
    <property type="term" value="F:phosphorelay sensor kinase activity"/>
    <property type="evidence" value="ECO:0007669"/>
    <property type="project" value="InterPro"/>
</dbReference>
<dbReference type="Pfam" id="PF02518">
    <property type="entry name" value="HATPase_c"/>
    <property type="match status" value="1"/>
</dbReference>
<dbReference type="InterPro" id="IPR005467">
    <property type="entry name" value="His_kinase_dom"/>
</dbReference>
<dbReference type="PROSITE" id="PS50885">
    <property type="entry name" value="HAMP"/>
    <property type="match status" value="1"/>
</dbReference>
<keyword evidence="8" id="KW-0067">ATP-binding</keyword>
<evidence type="ECO:0000259" key="11">
    <source>
        <dbReference type="PROSITE" id="PS50109"/>
    </source>
</evidence>
<gene>
    <name evidence="13" type="ORF">A2Y62_13960</name>
</gene>
<evidence type="ECO:0000256" key="5">
    <source>
        <dbReference type="ARBA" id="ARBA00022679"/>
    </source>
</evidence>
<evidence type="ECO:0000256" key="1">
    <source>
        <dbReference type="ARBA" id="ARBA00000085"/>
    </source>
</evidence>
<dbReference type="InterPro" id="IPR036890">
    <property type="entry name" value="HATPase_C_sf"/>
</dbReference>
<evidence type="ECO:0000256" key="10">
    <source>
        <dbReference type="SAM" id="Phobius"/>
    </source>
</evidence>
<dbReference type="PANTHER" id="PTHR43065:SF46">
    <property type="entry name" value="C4-DICARBOXYLATE TRANSPORT SENSOR PROTEIN DCTB"/>
    <property type="match status" value="1"/>
</dbReference>
<feature type="transmembrane region" description="Helical" evidence="10">
    <location>
        <begin position="494"/>
        <end position="512"/>
    </location>
</feature>
<dbReference type="Gene3D" id="6.10.340.10">
    <property type="match status" value="1"/>
</dbReference>
<feature type="transmembrane region" description="Helical" evidence="10">
    <location>
        <begin position="550"/>
        <end position="570"/>
    </location>
</feature>
<accession>A0A1F5V6P0</accession>
<feature type="transmembrane region" description="Helical" evidence="10">
    <location>
        <begin position="325"/>
        <end position="345"/>
    </location>
</feature>
<dbReference type="SUPFAM" id="SSF47384">
    <property type="entry name" value="Homodimeric domain of signal transducing histidine kinase"/>
    <property type="match status" value="1"/>
</dbReference>
<feature type="transmembrane region" description="Helical" evidence="10">
    <location>
        <begin position="627"/>
        <end position="645"/>
    </location>
</feature>
<feature type="transmembrane region" description="Helical" evidence="10">
    <location>
        <begin position="865"/>
        <end position="884"/>
    </location>
</feature>
<keyword evidence="10" id="KW-1133">Transmembrane helix</keyword>
<dbReference type="InterPro" id="IPR003660">
    <property type="entry name" value="HAMP_dom"/>
</dbReference>
<keyword evidence="6" id="KW-0547">Nucleotide-binding</keyword>
<feature type="transmembrane region" description="Helical" evidence="10">
    <location>
        <begin position="290"/>
        <end position="313"/>
    </location>
</feature>
<evidence type="ECO:0000259" key="12">
    <source>
        <dbReference type="PROSITE" id="PS50885"/>
    </source>
</evidence>
<dbReference type="InterPro" id="IPR003661">
    <property type="entry name" value="HisK_dim/P_dom"/>
</dbReference>
<dbReference type="CDD" id="cd06225">
    <property type="entry name" value="HAMP"/>
    <property type="match status" value="1"/>
</dbReference>
<dbReference type="CDD" id="cd00082">
    <property type="entry name" value="HisKA"/>
    <property type="match status" value="1"/>
</dbReference>
<comment type="caution">
    <text evidence="13">The sequence shown here is derived from an EMBL/GenBank/DDBJ whole genome shotgun (WGS) entry which is preliminary data.</text>
</comment>
<name>A0A1F5V6P0_9BACT</name>
<feature type="transmembrane region" description="Helical" evidence="10">
    <location>
        <begin position="518"/>
        <end position="538"/>
    </location>
</feature>
<comment type="catalytic activity">
    <reaction evidence="1">
        <text>ATP + protein L-histidine = ADP + protein N-phospho-L-histidine.</text>
        <dbReference type="EC" id="2.7.13.3"/>
    </reaction>
</comment>
<dbReference type="EMBL" id="MFGW01000224">
    <property type="protein sequence ID" value="OGF59074.1"/>
    <property type="molecule type" value="Genomic_DNA"/>
</dbReference>
<evidence type="ECO:0000256" key="7">
    <source>
        <dbReference type="ARBA" id="ARBA00022777"/>
    </source>
</evidence>
<feature type="transmembrane region" description="Helical" evidence="10">
    <location>
        <begin position="58"/>
        <end position="76"/>
    </location>
</feature>
<protein>
    <recommendedName>
        <fullName evidence="3">histidine kinase</fullName>
        <ecNumber evidence="3">2.7.13.3</ecNumber>
    </recommendedName>
</protein>
<evidence type="ECO:0000256" key="9">
    <source>
        <dbReference type="ARBA" id="ARBA00023012"/>
    </source>
</evidence>
<dbReference type="Pfam" id="PF00672">
    <property type="entry name" value="HAMP"/>
    <property type="match status" value="1"/>
</dbReference>
<feature type="domain" description="Histidine kinase" evidence="11">
    <location>
        <begin position="1243"/>
        <end position="1454"/>
    </location>
</feature>
<evidence type="ECO:0000313" key="14">
    <source>
        <dbReference type="Proteomes" id="UP000178943"/>
    </source>
</evidence>
<dbReference type="EC" id="2.7.13.3" evidence="3"/>
<dbReference type="Gene3D" id="1.10.287.130">
    <property type="match status" value="1"/>
</dbReference>
<dbReference type="InterPro" id="IPR036097">
    <property type="entry name" value="HisK_dim/P_sf"/>
</dbReference>
<keyword evidence="4" id="KW-0597">Phosphoprotein</keyword>
<comment type="subcellular location">
    <subcellularLocation>
        <location evidence="2">Membrane</location>
    </subcellularLocation>
</comment>
<reference evidence="13 14" key="1">
    <citation type="journal article" date="2016" name="Nat. Commun.">
        <title>Thousands of microbial genomes shed light on interconnected biogeochemical processes in an aquifer system.</title>
        <authorList>
            <person name="Anantharaman K."/>
            <person name="Brown C.T."/>
            <person name="Hug L.A."/>
            <person name="Sharon I."/>
            <person name="Castelle C.J."/>
            <person name="Probst A.J."/>
            <person name="Thomas B.C."/>
            <person name="Singh A."/>
            <person name="Wilkins M.J."/>
            <person name="Karaoz U."/>
            <person name="Brodie E.L."/>
            <person name="Williams K.H."/>
            <person name="Hubbard S.S."/>
            <person name="Banfield J.F."/>
        </authorList>
    </citation>
    <scope>NUCLEOTIDE SEQUENCE [LARGE SCALE GENOMIC DNA]</scope>
</reference>
<dbReference type="PRINTS" id="PR00344">
    <property type="entry name" value="BCTRLSENSOR"/>
</dbReference>
<proteinExistence type="predicted"/>
<dbReference type="PROSITE" id="PS50109">
    <property type="entry name" value="HIS_KIN"/>
    <property type="match status" value="1"/>
</dbReference>
<dbReference type="STRING" id="1817863.A2Y62_13960"/>
<evidence type="ECO:0000256" key="2">
    <source>
        <dbReference type="ARBA" id="ARBA00004370"/>
    </source>
</evidence>
<dbReference type="Gene3D" id="3.30.565.10">
    <property type="entry name" value="Histidine kinase-like ATPase, C-terminal domain"/>
    <property type="match status" value="1"/>
</dbReference>
<evidence type="ECO:0000313" key="13">
    <source>
        <dbReference type="EMBL" id="OGF59074.1"/>
    </source>
</evidence>
<keyword evidence="5" id="KW-0808">Transferase</keyword>